<evidence type="ECO:0000313" key="3">
    <source>
        <dbReference type="EMBL" id="TFL02551.1"/>
    </source>
</evidence>
<sequence>PFNDPTADAILISSDNVRFRIHKHVLSAASPVFRQRFRPTRPKSADGSQSSSRLSSPVTPMEGSLIFSVHVEEVQVSESSEVLEKLLRWCHPEGSHRVDSLEDIYTLANLGRMYEVNSIVESLRKMLLSSKALERDPVQIFTIACRAELWDVAGAAMKRSMVMGVDGDEQSTGRNEVGELPARAYKPLVDYHWACGRVARAV</sequence>
<dbReference type="SUPFAM" id="SSF54695">
    <property type="entry name" value="POZ domain"/>
    <property type="match status" value="1"/>
</dbReference>
<dbReference type="SMART" id="SM00225">
    <property type="entry name" value="BTB"/>
    <property type="match status" value="1"/>
</dbReference>
<dbReference type="AlphaFoldDB" id="A0A5C3QPU1"/>
<dbReference type="Pfam" id="PF00651">
    <property type="entry name" value="BTB"/>
    <property type="match status" value="1"/>
</dbReference>
<accession>A0A5C3QPU1</accession>
<gene>
    <name evidence="3" type="ORF">BDV98DRAFT_494015</name>
</gene>
<organism evidence="3 4">
    <name type="scientific">Pterulicium gracile</name>
    <dbReference type="NCBI Taxonomy" id="1884261"/>
    <lineage>
        <taxon>Eukaryota</taxon>
        <taxon>Fungi</taxon>
        <taxon>Dikarya</taxon>
        <taxon>Basidiomycota</taxon>
        <taxon>Agaricomycotina</taxon>
        <taxon>Agaricomycetes</taxon>
        <taxon>Agaricomycetidae</taxon>
        <taxon>Agaricales</taxon>
        <taxon>Pleurotineae</taxon>
        <taxon>Pterulaceae</taxon>
        <taxon>Pterulicium</taxon>
    </lineage>
</organism>
<dbReference type="OrthoDB" id="6359816at2759"/>
<evidence type="ECO:0000259" key="2">
    <source>
        <dbReference type="PROSITE" id="PS50097"/>
    </source>
</evidence>
<feature type="non-terminal residue" evidence="3">
    <location>
        <position position="1"/>
    </location>
</feature>
<keyword evidence="4" id="KW-1185">Reference proteome</keyword>
<dbReference type="InterPro" id="IPR000210">
    <property type="entry name" value="BTB/POZ_dom"/>
</dbReference>
<dbReference type="PROSITE" id="PS50097">
    <property type="entry name" value="BTB"/>
    <property type="match status" value="1"/>
</dbReference>
<dbReference type="InterPro" id="IPR011333">
    <property type="entry name" value="SKP1/BTB/POZ_sf"/>
</dbReference>
<dbReference type="STRING" id="1884261.A0A5C3QPU1"/>
<feature type="domain" description="BTB" evidence="2">
    <location>
        <begin position="7"/>
        <end position="89"/>
    </location>
</feature>
<feature type="non-terminal residue" evidence="3">
    <location>
        <position position="202"/>
    </location>
</feature>
<evidence type="ECO:0000313" key="4">
    <source>
        <dbReference type="Proteomes" id="UP000305067"/>
    </source>
</evidence>
<name>A0A5C3QPU1_9AGAR</name>
<dbReference type="EMBL" id="ML178822">
    <property type="protein sequence ID" value="TFL02551.1"/>
    <property type="molecule type" value="Genomic_DNA"/>
</dbReference>
<dbReference type="Proteomes" id="UP000305067">
    <property type="component" value="Unassembled WGS sequence"/>
</dbReference>
<proteinExistence type="predicted"/>
<feature type="compositionally biased region" description="Polar residues" evidence="1">
    <location>
        <begin position="46"/>
        <end position="58"/>
    </location>
</feature>
<dbReference type="CDD" id="cd18186">
    <property type="entry name" value="BTB_POZ_ZBTB_KLHL-like"/>
    <property type="match status" value="1"/>
</dbReference>
<evidence type="ECO:0000256" key="1">
    <source>
        <dbReference type="SAM" id="MobiDB-lite"/>
    </source>
</evidence>
<protein>
    <recommendedName>
        <fullName evidence="2">BTB domain-containing protein</fullName>
    </recommendedName>
</protein>
<dbReference type="Gene3D" id="3.30.710.10">
    <property type="entry name" value="Potassium Channel Kv1.1, Chain A"/>
    <property type="match status" value="1"/>
</dbReference>
<feature type="region of interest" description="Disordered" evidence="1">
    <location>
        <begin position="37"/>
        <end position="59"/>
    </location>
</feature>
<reference evidence="3 4" key="1">
    <citation type="journal article" date="2019" name="Nat. Ecol. Evol.">
        <title>Megaphylogeny resolves global patterns of mushroom evolution.</title>
        <authorList>
            <person name="Varga T."/>
            <person name="Krizsan K."/>
            <person name="Foldi C."/>
            <person name="Dima B."/>
            <person name="Sanchez-Garcia M."/>
            <person name="Sanchez-Ramirez S."/>
            <person name="Szollosi G.J."/>
            <person name="Szarkandi J.G."/>
            <person name="Papp V."/>
            <person name="Albert L."/>
            <person name="Andreopoulos W."/>
            <person name="Angelini C."/>
            <person name="Antonin V."/>
            <person name="Barry K.W."/>
            <person name="Bougher N.L."/>
            <person name="Buchanan P."/>
            <person name="Buyck B."/>
            <person name="Bense V."/>
            <person name="Catcheside P."/>
            <person name="Chovatia M."/>
            <person name="Cooper J."/>
            <person name="Damon W."/>
            <person name="Desjardin D."/>
            <person name="Finy P."/>
            <person name="Geml J."/>
            <person name="Haridas S."/>
            <person name="Hughes K."/>
            <person name="Justo A."/>
            <person name="Karasinski D."/>
            <person name="Kautmanova I."/>
            <person name="Kiss B."/>
            <person name="Kocsube S."/>
            <person name="Kotiranta H."/>
            <person name="LaButti K.M."/>
            <person name="Lechner B.E."/>
            <person name="Liimatainen K."/>
            <person name="Lipzen A."/>
            <person name="Lukacs Z."/>
            <person name="Mihaltcheva S."/>
            <person name="Morgado L.N."/>
            <person name="Niskanen T."/>
            <person name="Noordeloos M.E."/>
            <person name="Ohm R.A."/>
            <person name="Ortiz-Santana B."/>
            <person name="Ovrebo C."/>
            <person name="Racz N."/>
            <person name="Riley R."/>
            <person name="Savchenko A."/>
            <person name="Shiryaev A."/>
            <person name="Soop K."/>
            <person name="Spirin V."/>
            <person name="Szebenyi C."/>
            <person name="Tomsovsky M."/>
            <person name="Tulloss R.E."/>
            <person name="Uehling J."/>
            <person name="Grigoriev I.V."/>
            <person name="Vagvolgyi C."/>
            <person name="Papp T."/>
            <person name="Martin F.M."/>
            <person name="Miettinen O."/>
            <person name="Hibbett D.S."/>
            <person name="Nagy L.G."/>
        </authorList>
    </citation>
    <scope>NUCLEOTIDE SEQUENCE [LARGE SCALE GENOMIC DNA]</scope>
    <source>
        <strain evidence="3 4">CBS 309.79</strain>
    </source>
</reference>